<proteinExistence type="predicted"/>
<keyword evidence="1" id="KW-1133">Transmembrane helix</keyword>
<evidence type="ECO:0000256" key="1">
    <source>
        <dbReference type="SAM" id="Phobius"/>
    </source>
</evidence>
<keyword evidence="1" id="KW-0812">Transmembrane</keyword>
<sequence>MKRPALAIILLVAGVFLMLEGSKLYASSFWTDLAMLVVGIVFTISYLPLIGDSLKKSFGGNPSTTYIPILVALGAGLLWQAGFRILALTDRVAFAIIGATLVVVSAIYLRRAMKSRSK</sequence>
<dbReference type="EMBL" id="LQMQ01000007">
    <property type="protein sequence ID" value="KUO42410.1"/>
    <property type="molecule type" value="Genomic_DNA"/>
</dbReference>
<evidence type="ECO:0000313" key="2">
    <source>
        <dbReference type="EMBL" id="KUO42410.1"/>
    </source>
</evidence>
<dbReference type="AlphaFoldDB" id="A0A147K0S5"/>
<comment type="caution">
    <text evidence="2">The sequence shown here is derived from an EMBL/GenBank/DDBJ whole genome shotgun (WGS) entry which is preliminary data.</text>
</comment>
<evidence type="ECO:0000313" key="3">
    <source>
        <dbReference type="Proteomes" id="UP000074294"/>
    </source>
</evidence>
<reference evidence="2 3" key="1">
    <citation type="journal article" date="2016" name="Nat. Microbiol.">
        <title>Genomic inference of the metabolism of cosmopolitan subsurface Archaea, Hadesarchaea.</title>
        <authorList>
            <person name="Baker B.J."/>
            <person name="Saw J.H."/>
            <person name="Lind A.E."/>
            <person name="Lazar C.S."/>
            <person name="Hinrichs K.-U."/>
            <person name="Teske A.P."/>
            <person name="Ettema T.J."/>
        </authorList>
    </citation>
    <scope>NUCLEOTIDE SEQUENCE [LARGE SCALE GENOMIC DNA]</scope>
</reference>
<accession>A0A147K0S5</accession>
<dbReference type="Proteomes" id="UP000074294">
    <property type="component" value="Unassembled WGS sequence"/>
</dbReference>
<gene>
    <name evidence="2" type="ORF">APZ16_02960</name>
</gene>
<feature type="transmembrane region" description="Helical" evidence="1">
    <location>
        <begin position="66"/>
        <end position="86"/>
    </location>
</feature>
<protein>
    <submittedName>
        <fullName evidence="2">Uncharacterized protein</fullName>
    </submittedName>
</protein>
<dbReference type="STRING" id="1776334.APZ16_02960"/>
<name>A0A147K0S5_HADYE</name>
<organism evidence="2 3">
    <name type="scientific">Hadarchaeum yellowstonense</name>
    <dbReference type="NCBI Taxonomy" id="1776334"/>
    <lineage>
        <taxon>Archaea</taxon>
        <taxon>Methanobacteriati</taxon>
        <taxon>Candidatus Hadarchaeota</taxon>
        <taxon>Candidatus Hadarchaeia</taxon>
        <taxon>Candidatus Hadarchaeales</taxon>
        <taxon>Candidatus Hadarchaeaceae</taxon>
        <taxon>Candidatus Hadarchaeum</taxon>
    </lineage>
</organism>
<keyword evidence="1" id="KW-0472">Membrane</keyword>
<feature type="transmembrane region" description="Helical" evidence="1">
    <location>
        <begin position="92"/>
        <end position="109"/>
    </location>
</feature>
<feature type="transmembrane region" description="Helical" evidence="1">
    <location>
        <begin position="36"/>
        <end position="54"/>
    </location>
</feature>